<evidence type="ECO:0000313" key="1">
    <source>
        <dbReference type="EMBL" id="KSW13590.1"/>
    </source>
</evidence>
<organism evidence="1 2">
    <name type="scientific">Schaalia odontolytica</name>
    <dbReference type="NCBI Taxonomy" id="1660"/>
    <lineage>
        <taxon>Bacteria</taxon>
        <taxon>Bacillati</taxon>
        <taxon>Actinomycetota</taxon>
        <taxon>Actinomycetes</taxon>
        <taxon>Actinomycetales</taxon>
        <taxon>Actinomycetaceae</taxon>
        <taxon>Schaalia</taxon>
    </lineage>
</organism>
<protein>
    <submittedName>
        <fullName evidence="1">Uncharacterized protein</fullName>
    </submittedName>
</protein>
<sequence>MQITTETESCGEVMFLLIPPTSITHCGESMEGPLLIVVLPDASRELERSEQVPLACAELRVWGRGLSGVLELLL</sequence>
<comment type="caution">
    <text evidence="1">The sequence shown here is derived from an EMBL/GenBank/DDBJ whole genome shotgun (WGS) entry which is preliminary data.</text>
</comment>
<name>A0A0V8RZT2_9ACTO</name>
<reference evidence="1 2" key="1">
    <citation type="submission" date="2015-10" db="EMBL/GenBank/DDBJ databases">
        <title>Draft Genome of Actinomyces odontolyticus subsp. actinosynbacter strain XH001.</title>
        <authorList>
            <person name="Mclean J.S."/>
            <person name="He X."/>
        </authorList>
    </citation>
    <scope>NUCLEOTIDE SEQUENCE [LARGE SCALE GENOMIC DNA]</scope>
    <source>
        <strain evidence="1 2">XH001</strain>
    </source>
</reference>
<dbReference type="EMBL" id="LLVT01000001">
    <property type="protein sequence ID" value="KSW13590.1"/>
    <property type="molecule type" value="Genomic_DNA"/>
</dbReference>
<gene>
    <name evidence="1" type="ORF">APY09_04435</name>
</gene>
<evidence type="ECO:0000313" key="2">
    <source>
        <dbReference type="Proteomes" id="UP000054686"/>
    </source>
</evidence>
<accession>A0A0V8RZT2</accession>
<proteinExistence type="predicted"/>
<dbReference type="AlphaFoldDB" id="A0A0V8RZT2"/>
<dbReference type="Proteomes" id="UP000054686">
    <property type="component" value="Unassembled WGS sequence"/>
</dbReference>